<name>A0A0F9NWV9_9ZZZZ</name>
<sequence>IQDGSLNQMSVFDALDEYPLPKESGTGTKLVRAENVLVGFHQRNTTSIYVGEEFINTRDANQFLAKTEGVIGDDRKYVGEYGTIYPESVAVYNDNVYFWDIFKGEVCRRTREGIYPVSRYGMKTHFYNLSRSYLPYKDSIKIIGGYDPFYDMYLITFPAVGSLLGETWGFHEPSNSWALQLDYPGVDRYSRLLKRLIAFKNGDVWIHNNTTLYNNFFGVQYDRELRFNVVPAGSKVKVFANIRLDADSMEVDAAVDEVIMGIYTGKNQFTDIYNFNLKEVEGVFTGAIYRDRNTEGFDNPDEAKYQGEVMRGQVAEVRIYNRRTDASPLHFVTLLYSISETSFV</sequence>
<comment type="caution">
    <text evidence="1">The sequence shown here is derived from an EMBL/GenBank/DDBJ whole genome shotgun (WGS) entry which is preliminary data.</text>
</comment>
<organism evidence="1">
    <name type="scientific">marine sediment metagenome</name>
    <dbReference type="NCBI Taxonomy" id="412755"/>
    <lineage>
        <taxon>unclassified sequences</taxon>
        <taxon>metagenomes</taxon>
        <taxon>ecological metagenomes</taxon>
    </lineage>
</organism>
<feature type="non-terminal residue" evidence="1">
    <location>
        <position position="1"/>
    </location>
</feature>
<gene>
    <name evidence="1" type="ORF">LCGC14_1209390</name>
</gene>
<dbReference type="AlphaFoldDB" id="A0A0F9NWV9"/>
<dbReference type="EMBL" id="LAZR01006279">
    <property type="protein sequence ID" value="KKM93335.1"/>
    <property type="molecule type" value="Genomic_DNA"/>
</dbReference>
<accession>A0A0F9NWV9</accession>
<protein>
    <submittedName>
        <fullName evidence="1">Uncharacterized protein</fullName>
    </submittedName>
</protein>
<proteinExistence type="predicted"/>
<reference evidence="1" key="1">
    <citation type="journal article" date="2015" name="Nature">
        <title>Complex archaea that bridge the gap between prokaryotes and eukaryotes.</title>
        <authorList>
            <person name="Spang A."/>
            <person name="Saw J.H."/>
            <person name="Jorgensen S.L."/>
            <person name="Zaremba-Niedzwiedzka K."/>
            <person name="Martijn J."/>
            <person name="Lind A.E."/>
            <person name="van Eijk R."/>
            <person name="Schleper C."/>
            <person name="Guy L."/>
            <person name="Ettema T.J."/>
        </authorList>
    </citation>
    <scope>NUCLEOTIDE SEQUENCE</scope>
</reference>
<evidence type="ECO:0000313" key="1">
    <source>
        <dbReference type="EMBL" id="KKM93335.1"/>
    </source>
</evidence>